<dbReference type="Proteomes" id="UP000478183">
    <property type="component" value="Unassembled WGS sequence"/>
</dbReference>
<accession>A0A6L6J6L8</accession>
<dbReference type="InterPro" id="IPR012533">
    <property type="entry name" value="YcnI-copper_dom"/>
</dbReference>
<dbReference type="Pfam" id="PF04314">
    <property type="entry name" value="PCuAC"/>
    <property type="match status" value="1"/>
</dbReference>
<protein>
    <submittedName>
        <fullName evidence="3">DUF1775 domain-containing protein</fullName>
    </submittedName>
</protein>
<comment type="caution">
    <text evidence="3">The sequence shown here is derived from an EMBL/GenBank/DDBJ whole genome shotgun (WGS) entry which is preliminary data.</text>
</comment>
<keyword evidence="1" id="KW-0732">Signal</keyword>
<feature type="signal peptide" evidence="1">
    <location>
        <begin position="1"/>
        <end position="26"/>
    </location>
</feature>
<dbReference type="InterPro" id="IPR036182">
    <property type="entry name" value="PCuAC_sf"/>
</dbReference>
<dbReference type="PIRSF" id="PIRSF037139">
    <property type="entry name" value="UCP037139"/>
    <property type="match status" value="1"/>
</dbReference>
<feature type="domain" description="YncI copper-binding" evidence="2">
    <location>
        <begin position="27"/>
        <end position="169"/>
    </location>
</feature>
<evidence type="ECO:0000256" key="1">
    <source>
        <dbReference type="SAM" id="SignalP"/>
    </source>
</evidence>
<keyword evidence="4" id="KW-1185">Reference proteome</keyword>
<dbReference type="Pfam" id="PF07987">
    <property type="entry name" value="DUF1775"/>
    <property type="match status" value="1"/>
</dbReference>
<dbReference type="InterPro" id="IPR021174">
    <property type="entry name" value="UCP037139"/>
</dbReference>
<name>A0A6L6J6L8_9RHOB</name>
<dbReference type="EMBL" id="WMIE01000001">
    <property type="protein sequence ID" value="MTH76277.1"/>
    <property type="molecule type" value="Genomic_DNA"/>
</dbReference>
<reference evidence="3 4" key="1">
    <citation type="submission" date="2019-11" db="EMBL/GenBank/DDBJ databases">
        <authorList>
            <person name="Dong K."/>
        </authorList>
    </citation>
    <scope>NUCLEOTIDE SEQUENCE [LARGE SCALE GENOMIC DNA]</scope>
    <source>
        <strain evidence="3 4">NBRC 111993</strain>
    </source>
</reference>
<dbReference type="SUPFAM" id="SSF110087">
    <property type="entry name" value="DR1885-like metal-binding protein"/>
    <property type="match status" value="1"/>
</dbReference>
<dbReference type="Gene3D" id="2.60.40.1890">
    <property type="entry name" value="PCu(A)C copper chaperone"/>
    <property type="match status" value="1"/>
</dbReference>
<evidence type="ECO:0000259" key="2">
    <source>
        <dbReference type="Pfam" id="PF07987"/>
    </source>
</evidence>
<dbReference type="PANTHER" id="PTHR36302:SF1">
    <property type="entry name" value="COPPER CHAPERONE PCU(A)C"/>
    <property type="match status" value="1"/>
</dbReference>
<organism evidence="3 4">
    <name type="scientific">Paracoccus aestuariivivens</name>
    <dbReference type="NCBI Taxonomy" id="1820333"/>
    <lineage>
        <taxon>Bacteria</taxon>
        <taxon>Pseudomonadati</taxon>
        <taxon>Pseudomonadota</taxon>
        <taxon>Alphaproteobacteria</taxon>
        <taxon>Rhodobacterales</taxon>
        <taxon>Paracoccaceae</taxon>
        <taxon>Paracoccus</taxon>
    </lineage>
</organism>
<gene>
    <name evidence="3" type="ORF">GL286_00865</name>
</gene>
<evidence type="ECO:0000313" key="3">
    <source>
        <dbReference type="EMBL" id="MTH76277.1"/>
    </source>
</evidence>
<evidence type="ECO:0000313" key="4">
    <source>
        <dbReference type="Proteomes" id="UP000478183"/>
    </source>
</evidence>
<proteinExistence type="predicted"/>
<dbReference type="PANTHER" id="PTHR36302">
    <property type="entry name" value="BLR7088 PROTEIN"/>
    <property type="match status" value="1"/>
</dbReference>
<dbReference type="InterPro" id="IPR058248">
    <property type="entry name" value="Lxx211020-like"/>
</dbReference>
<dbReference type="Gene3D" id="2.60.40.2230">
    <property type="entry name" value="Uncharacterised protein YcnI-like PF07987, DUF1775"/>
    <property type="match status" value="1"/>
</dbReference>
<dbReference type="InterPro" id="IPR038507">
    <property type="entry name" value="YcnI-like_sf"/>
</dbReference>
<dbReference type="InterPro" id="IPR007410">
    <property type="entry name" value="LpqE-like"/>
</dbReference>
<dbReference type="CDD" id="cd08545">
    <property type="entry name" value="YcnI_like"/>
    <property type="match status" value="1"/>
</dbReference>
<sequence length="328" mass="34213">MTKMKMTISIAALGASLLLAAGPAFAHATLEQTEAPAGATYKAVVRIGHGCGSKPTKTLRVQIPDGFYNAKPMPKAGWTLKTVTGDYARPFDNHGTQMTKGVREIIWTGGELPDEWYDEFVFRGTVGPDVVAGSTIYFPTIQECGTAKEAWIDVTGAEGVANPAPALNVTEAKGNGHAHHGAAAPSHGDHAAAEITVGDLKISSPFSRATPPGAPVGGGFLTVANGGSADDRLVSASSPAAEKVEIHEMAMEGDVMKMRQLPDGLPIPAGTSVDLKPGGFHLMLMGLKQPLIEGESVPLTLEFEKAGKVDLSLQVGPMNAKGNEHAHH</sequence>
<dbReference type="AlphaFoldDB" id="A0A6L6J6L8"/>
<dbReference type="OrthoDB" id="9796962at2"/>
<feature type="chain" id="PRO_5026743341" evidence="1">
    <location>
        <begin position="27"/>
        <end position="328"/>
    </location>
</feature>